<dbReference type="InterPro" id="IPR050346">
    <property type="entry name" value="FMO-like"/>
</dbReference>
<sequence>MRFGVRVVRVERNPNGSGWFLQTTAAGDASATTRLFDFVIVASGFFAEPSLPAGLEQRLHQAGDGLVKGVLHSSQYRGNFQVANRRVVVVGSSLSASEIAADAALTASELVHIAPHGFWALPRIIVAQASDSCPAAPDFVPLDVAFYRAVERETIGEVKIRTPGNWAKMSAYFESVCGGRRQLCCGSVTTDSPQWITISDLYHQLLAAGKIRLVFGRVASLSSDRLRLLNSSEPIELGPDDVVILCSGYRPRLHFLAPDVLAELLQANQGQDDRQLNDTFCPLLLHQCILHPNLPGLAFVGMYRGPFWSVIELQARRVAAIFSGSEPAPSQAEMAAGVASELLVRDQRPSRSFRTRICQPAFSSHLLANAYRRGGPDPDVSAELAAVCADPDGSLAASAIARALHSTRWQFCRRRQSDGTVTEAEKEEGTAEFFGSQDDDPGRGLTLQYRESLPAGQWLFQLAFKELQPASTLSLLNKPEGLPFRLRLSRSTEGWLAEAFGWQFCFAFRGIQLERFSLLREEAEGYCRLAEYQP</sequence>
<dbReference type="WBParaSite" id="maker-uti_cns_0004750-snap-gene-0.6-mRNA-1">
    <property type="protein sequence ID" value="maker-uti_cns_0004750-snap-gene-0.6-mRNA-1"/>
    <property type="gene ID" value="maker-uti_cns_0004750-snap-gene-0.6"/>
</dbReference>
<evidence type="ECO:0000256" key="5">
    <source>
        <dbReference type="RuleBase" id="RU361177"/>
    </source>
</evidence>
<keyword evidence="4 5" id="KW-0560">Oxidoreductase</keyword>
<keyword evidence="3 5" id="KW-0274">FAD</keyword>
<reference evidence="7" key="1">
    <citation type="submission" date="2016-11" db="UniProtKB">
        <authorList>
            <consortium name="WormBaseParasite"/>
        </authorList>
    </citation>
    <scope>IDENTIFICATION</scope>
</reference>
<comment type="cofactor">
    <cofactor evidence="5">
        <name>FAD</name>
        <dbReference type="ChEBI" id="CHEBI:57692"/>
    </cofactor>
</comment>
<comment type="similarity">
    <text evidence="1 5">Belongs to the FMO family.</text>
</comment>
<dbReference type="Gene3D" id="3.50.50.60">
    <property type="entry name" value="FAD/NAD(P)-binding domain"/>
    <property type="match status" value="2"/>
</dbReference>
<keyword evidence="5" id="KW-0503">Monooxygenase</keyword>
<evidence type="ECO:0000256" key="4">
    <source>
        <dbReference type="ARBA" id="ARBA00023002"/>
    </source>
</evidence>
<evidence type="ECO:0000256" key="3">
    <source>
        <dbReference type="ARBA" id="ARBA00022827"/>
    </source>
</evidence>
<name>A0A1I8H8E1_9PLAT</name>
<dbReference type="PANTHER" id="PTHR23023">
    <property type="entry name" value="DIMETHYLANILINE MONOOXYGENASE"/>
    <property type="match status" value="1"/>
</dbReference>
<evidence type="ECO:0000313" key="7">
    <source>
        <dbReference type="WBParaSite" id="maker-uti_cns_0004750-snap-gene-0.6-mRNA-1"/>
    </source>
</evidence>
<dbReference type="InterPro" id="IPR036188">
    <property type="entry name" value="FAD/NAD-bd_sf"/>
</dbReference>
<dbReference type="AlphaFoldDB" id="A0A1I8H8E1"/>
<evidence type="ECO:0000313" key="6">
    <source>
        <dbReference type="Proteomes" id="UP000095280"/>
    </source>
</evidence>
<dbReference type="EC" id="1.-.-.-" evidence="5"/>
<dbReference type="SUPFAM" id="SSF51905">
    <property type="entry name" value="FAD/NAD(P)-binding domain"/>
    <property type="match status" value="1"/>
</dbReference>
<evidence type="ECO:0000256" key="1">
    <source>
        <dbReference type="ARBA" id="ARBA00009183"/>
    </source>
</evidence>
<proteinExistence type="inferred from homology"/>
<dbReference type="GO" id="GO:0050661">
    <property type="term" value="F:NADP binding"/>
    <property type="evidence" value="ECO:0007669"/>
    <property type="project" value="InterPro"/>
</dbReference>
<dbReference type="Pfam" id="PF00743">
    <property type="entry name" value="FMO-like"/>
    <property type="match status" value="1"/>
</dbReference>
<dbReference type="InterPro" id="IPR020946">
    <property type="entry name" value="Flavin_mOase-like"/>
</dbReference>
<evidence type="ECO:0000256" key="2">
    <source>
        <dbReference type="ARBA" id="ARBA00022630"/>
    </source>
</evidence>
<dbReference type="Proteomes" id="UP000095280">
    <property type="component" value="Unplaced"/>
</dbReference>
<dbReference type="GO" id="GO:0050660">
    <property type="term" value="F:flavin adenine dinucleotide binding"/>
    <property type="evidence" value="ECO:0007669"/>
    <property type="project" value="InterPro"/>
</dbReference>
<organism evidence="6 7">
    <name type="scientific">Macrostomum lignano</name>
    <dbReference type="NCBI Taxonomy" id="282301"/>
    <lineage>
        <taxon>Eukaryota</taxon>
        <taxon>Metazoa</taxon>
        <taxon>Spiralia</taxon>
        <taxon>Lophotrochozoa</taxon>
        <taxon>Platyhelminthes</taxon>
        <taxon>Rhabditophora</taxon>
        <taxon>Macrostomorpha</taxon>
        <taxon>Macrostomida</taxon>
        <taxon>Macrostomidae</taxon>
        <taxon>Macrostomum</taxon>
    </lineage>
</organism>
<keyword evidence="2 5" id="KW-0285">Flavoprotein</keyword>
<dbReference type="GO" id="GO:0004499">
    <property type="term" value="F:N,N-dimethylaniline monooxygenase activity"/>
    <property type="evidence" value="ECO:0007669"/>
    <property type="project" value="InterPro"/>
</dbReference>
<keyword evidence="6" id="KW-1185">Reference proteome</keyword>
<accession>A0A1I8H8E1</accession>
<protein>
    <recommendedName>
        <fullName evidence="5">Flavin-containing monooxygenase</fullName>
        <ecNumber evidence="5">1.-.-.-</ecNumber>
    </recommendedName>
</protein>